<dbReference type="STRING" id="162209.IJ22_19510"/>
<proteinExistence type="predicted"/>
<evidence type="ECO:0000313" key="2">
    <source>
        <dbReference type="Proteomes" id="UP000061660"/>
    </source>
</evidence>
<dbReference type="Proteomes" id="UP000061660">
    <property type="component" value="Chromosome"/>
</dbReference>
<dbReference type="AlphaFoldDB" id="A0A0U2W493"/>
<dbReference type="EMBL" id="CP013652">
    <property type="protein sequence ID" value="ALS22325.1"/>
    <property type="molecule type" value="Genomic_DNA"/>
</dbReference>
<name>A0A0U2W493_9BACL</name>
<sequence length="154" mass="16018">MAQPQVSWWNSINAAQITDWAIGQVDAGSTSPDTTFLIWNNRGGSTGVSDMTSCTITTKDSGGNDTGELVTNKWIHVRVDTMSESTFTPIGGTTTKSIKAGGSAPAGTIKGTANDGTTANATENFAQVTLHAVPLATATAGNVDFLLRVAYTYV</sequence>
<dbReference type="OrthoDB" id="2732048at2"/>
<gene>
    <name evidence="1" type="ORF">IJ22_19510</name>
</gene>
<dbReference type="PATRIC" id="fig|162209.4.peg.2066"/>
<keyword evidence="2" id="KW-1185">Reference proteome</keyword>
<dbReference type="RefSeq" id="WP_062408628.1">
    <property type="nucleotide sequence ID" value="NZ_CP013652.1"/>
</dbReference>
<reference evidence="1 2" key="2">
    <citation type="journal article" date="2016" name="Genome Announc.">
        <title>Complete Genome Sequences of Two Interactive Moderate Thermophiles, Paenibacillus napthalenovorans 32O-Y and Paenibacillus sp. 32O-W.</title>
        <authorList>
            <person name="Butler R.R.III."/>
            <person name="Wang J."/>
            <person name="Stark B.C."/>
            <person name="Pombert J.F."/>
        </authorList>
    </citation>
    <scope>NUCLEOTIDE SEQUENCE [LARGE SCALE GENOMIC DNA]</scope>
    <source>
        <strain evidence="1 2">32O-Y</strain>
    </source>
</reference>
<protein>
    <submittedName>
        <fullName evidence="1">Uncharacterized protein</fullName>
    </submittedName>
</protein>
<reference evidence="2" key="1">
    <citation type="submission" date="2015-12" db="EMBL/GenBank/DDBJ databases">
        <title>Complete genome sequences of two moderately thermophilic Paenibacillus species.</title>
        <authorList>
            <person name="Butler R.III."/>
            <person name="Wang J."/>
            <person name="Stark B.C."/>
            <person name="Pombert J.-F."/>
        </authorList>
    </citation>
    <scope>NUCLEOTIDE SEQUENCE [LARGE SCALE GENOMIC DNA]</scope>
    <source>
        <strain evidence="2">32O-Y</strain>
    </source>
</reference>
<accession>A0A0U2W493</accession>
<organism evidence="1 2">
    <name type="scientific">Paenibacillus naphthalenovorans</name>
    <dbReference type="NCBI Taxonomy" id="162209"/>
    <lineage>
        <taxon>Bacteria</taxon>
        <taxon>Bacillati</taxon>
        <taxon>Bacillota</taxon>
        <taxon>Bacilli</taxon>
        <taxon>Bacillales</taxon>
        <taxon>Paenibacillaceae</taxon>
        <taxon>Paenibacillus</taxon>
    </lineage>
</organism>
<evidence type="ECO:0000313" key="1">
    <source>
        <dbReference type="EMBL" id="ALS22325.1"/>
    </source>
</evidence>
<dbReference type="KEGG" id="pnp:IJ22_19510"/>